<gene>
    <name evidence="1" type="ORF">PoMZ_05746</name>
</gene>
<accession>A0A4P7NNY5</accession>
<sequence length="239" mass="24769">MHFKRLLSFGLAVAATSLAATPPPHQLASITSPRDTHSTAAPDAVQVTAVLDRRATADVRECRSSVDALRKALPVPPPELVRLILDQVDSGGSSSSGGGNAAICTLTLPEEPWSKTFGSWWAERTSYRSLSLTRLAEIAEKCNGGGAVRNRTIAATIKTTTTTTTEEPCAGTTTVLYRGGGDGAGTTKTETYVLAAAASQETGQDAGQENAAPGRAQGPTADGVVISGLVLVVAFWLCM</sequence>
<reference evidence="1 2" key="1">
    <citation type="journal article" date="2019" name="Mol. Biol. Evol.">
        <title>Blast fungal genomes show frequent chromosomal changes, gene gains and losses, and effector gene turnover.</title>
        <authorList>
            <person name="Gomez Luciano L.B."/>
            <person name="Jason Tsai I."/>
            <person name="Chuma I."/>
            <person name="Tosa Y."/>
            <person name="Chen Y.H."/>
            <person name="Li J.Y."/>
            <person name="Li M.Y."/>
            <person name="Jade Lu M.Y."/>
            <person name="Nakayashiki H."/>
            <person name="Li W.H."/>
        </authorList>
    </citation>
    <scope>NUCLEOTIDE SEQUENCE [LARGE SCALE GENOMIC DNA]</scope>
    <source>
        <strain evidence="1">MZ5-1-6</strain>
    </source>
</reference>
<evidence type="ECO:0000313" key="1">
    <source>
        <dbReference type="EMBL" id="QBZ64055.1"/>
    </source>
</evidence>
<protein>
    <submittedName>
        <fullName evidence="1">Uncharacterized protein</fullName>
    </submittedName>
</protein>
<dbReference type="AlphaFoldDB" id="A0A4P7NNY5"/>
<dbReference type="Proteomes" id="UP000294847">
    <property type="component" value="Chromosome 6"/>
</dbReference>
<proteinExistence type="predicted"/>
<name>A0A4P7NNY5_PYROR</name>
<evidence type="ECO:0000313" key="2">
    <source>
        <dbReference type="Proteomes" id="UP000294847"/>
    </source>
</evidence>
<organism evidence="1 2">
    <name type="scientific">Pyricularia oryzae</name>
    <name type="common">Rice blast fungus</name>
    <name type="synonym">Magnaporthe oryzae</name>
    <dbReference type="NCBI Taxonomy" id="318829"/>
    <lineage>
        <taxon>Eukaryota</taxon>
        <taxon>Fungi</taxon>
        <taxon>Dikarya</taxon>
        <taxon>Ascomycota</taxon>
        <taxon>Pezizomycotina</taxon>
        <taxon>Sordariomycetes</taxon>
        <taxon>Sordariomycetidae</taxon>
        <taxon>Magnaporthales</taxon>
        <taxon>Pyriculariaceae</taxon>
        <taxon>Pyricularia</taxon>
    </lineage>
</organism>
<dbReference type="VEuPathDB" id="FungiDB:M_BR32_EuGene_00097721"/>
<dbReference type="EMBL" id="CP034209">
    <property type="protein sequence ID" value="QBZ64055.1"/>
    <property type="molecule type" value="Genomic_DNA"/>
</dbReference>